<gene>
    <name evidence="4" type="ORF">A1Q1_01683</name>
</gene>
<evidence type="ECO:0000313" key="5">
    <source>
        <dbReference type="Proteomes" id="UP000002748"/>
    </source>
</evidence>
<proteinExistence type="predicted"/>
<evidence type="ECO:0000256" key="2">
    <source>
        <dbReference type="SAM" id="MobiDB-lite"/>
    </source>
</evidence>
<dbReference type="OrthoDB" id="10627458at2759"/>
<dbReference type="AlphaFoldDB" id="J6F1Z4"/>
<dbReference type="EMBL" id="ALBS01000177">
    <property type="protein sequence ID" value="EJT49202.1"/>
    <property type="molecule type" value="Genomic_DNA"/>
</dbReference>
<protein>
    <recommendedName>
        <fullName evidence="3">Chromatin target of PRMT1 protein C-terminal domain-containing protein</fullName>
    </recommendedName>
</protein>
<accession>J6F1Z4</accession>
<dbReference type="RefSeq" id="XP_014180197.1">
    <property type="nucleotide sequence ID" value="XM_014324722.1"/>
</dbReference>
<sequence>MLIRFLSTGHWTFGLPSHSNRITSTVPRPINAFISLRQLRHLQSTPSSRSPANASTCYPSWIRISFRGCFRHAERPMKVEIAIDPNAMQSLASRVNAPAAAGGRGAGRAPAAAKPRNGGRAAGAGRAAKPRAPRPAKKTAEDLDAEMAAYKEATSTA</sequence>
<dbReference type="GO" id="GO:0003723">
    <property type="term" value="F:RNA binding"/>
    <property type="evidence" value="ECO:0007669"/>
    <property type="project" value="UniProtKB-KW"/>
</dbReference>
<feature type="compositionally biased region" description="Basic residues" evidence="2">
    <location>
        <begin position="128"/>
        <end position="137"/>
    </location>
</feature>
<comment type="caution">
    <text evidence="4">The sequence shown here is derived from an EMBL/GenBank/DDBJ whole genome shotgun (WGS) entry which is preliminary data.</text>
</comment>
<dbReference type="SMART" id="SM01218">
    <property type="entry name" value="FoP_duplication"/>
    <property type="match status" value="1"/>
</dbReference>
<name>J6F1Z4_TRIAS</name>
<organism evidence="4 5">
    <name type="scientific">Trichosporon asahii var. asahii (strain ATCC 90039 / CBS 2479 / JCM 2466 / KCTC 7840 / NBRC 103889/ NCYC 2677 / UAMH 7654)</name>
    <name type="common">Yeast</name>
    <dbReference type="NCBI Taxonomy" id="1186058"/>
    <lineage>
        <taxon>Eukaryota</taxon>
        <taxon>Fungi</taxon>
        <taxon>Dikarya</taxon>
        <taxon>Basidiomycota</taxon>
        <taxon>Agaricomycotina</taxon>
        <taxon>Tremellomycetes</taxon>
        <taxon>Trichosporonales</taxon>
        <taxon>Trichosporonaceae</taxon>
        <taxon>Trichosporon</taxon>
    </lineage>
</organism>
<reference evidence="4 5" key="1">
    <citation type="journal article" date="2012" name="Eukaryot. Cell">
        <title>Draft genome sequence of CBS 2479, the standard type strain of Trichosporon asahii.</title>
        <authorList>
            <person name="Yang R.Y."/>
            <person name="Li H.T."/>
            <person name="Zhu H."/>
            <person name="Zhou G.P."/>
            <person name="Wang M."/>
            <person name="Wang L."/>
        </authorList>
    </citation>
    <scope>NUCLEOTIDE SEQUENCE [LARGE SCALE GENOMIC DNA]</scope>
    <source>
        <strain evidence="5">ATCC 90039 / CBS 2479 / JCM 2466 / KCTC 7840 / NCYC 2677 / UAMH 7654</strain>
    </source>
</reference>
<dbReference type="VEuPathDB" id="FungiDB:A1Q1_01683"/>
<dbReference type="Proteomes" id="UP000002748">
    <property type="component" value="Unassembled WGS sequence"/>
</dbReference>
<keyword evidence="1" id="KW-0694">RNA-binding</keyword>
<feature type="region of interest" description="Disordered" evidence="2">
    <location>
        <begin position="97"/>
        <end position="142"/>
    </location>
</feature>
<dbReference type="KEGG" id="tasa:A1Q1_01683"/>
<feature type="compositionally biased region" description="Low complexity" evidence="2">
    <location>
        <begin position="97"/>
        <end position="127"/>
    </location>
</feature>
<evidence type="ECO:0000259" key="3">
    <source>
        <dbReference type="SMART" id="SM01218"/>
    </source>
</evidence>
<evidence type="ECO:0000313" key="4">
    <source>
        <dbReference type="EMBL" id="EJT49202.1"/>
    </source>
</evidence>
<dbReference type="GeneID" id="25985197"/>
<evidence type="ECO:0000256" key="1">
    <source>
        <dbReference type="ARBA" id="ARBA00022884"/>
    </source>
</evidence>
<dbReference type="InterPro" id="IPR025715">
    <property type="entry name" value="FoP_C"/>
</dbReference>
<dbReference type="HOGENOM" id="CLU_1679208_0_0_1"/>
<dbReference type="Pfam" id="PF13865">
    <property type="entry name" value="FoP_duplication"/>
    <property type="match status" value="1"/>
</dbReference>
<feature type="domain" description="Chromatin target of PRMT1 protein C-terminal" evidence="3">
    <location>
        <begin position="84"/>
        <end position="154"/>
    </location>
</feature>